<organism evidence="3 4">
    <name type="scientific">Byssochlamys spectabilis (strain No. 5 / NBRC 109023)</name>
    <name type="common">Paecilomyces variotii</name>
    <dbReference type="NCBI Taxonomy" id="1356009"/>
    <lineage>
        <taxon>Eukaryota</taxon>
        <taxon>Fungi</taxon>
        <taxon>Dikarya</taxon>
        <taxon>Ascomycota</taxon>
        <taxon>Pezizomycotina</taxon>
        <taxon>Eurotiomycetes</taxon>
        <taxon>Eurotiomycetidae</taxon>
        <taxon>Eurotiales</taxon>
        <taxon>Thermoascaceae</taxon>
        <taxon>Paecilomyces</taxon>
    </lineage>
</organism>
<comment type="caution">
    <text evidence="3">The sequence shown here is derived from an EMBL/GenBank/DDBJ whole genome shotgun (WGS) entry which is preliminary data.</text>
</comment>
<dbReference type="EMBL" id="BAUL01000198">
    <property type="protein sequence ID" value="GAD97392.1"/>
    <property type="molecule type" value="Genomic_DNA"/>
</dbReference>
<keyword evidence="4" id="KW-1185">Reference proteome</keyword>
<feature type="region of interest" description="Disordered" evidence="2">
    <location>
        <begin position="163"/>
        <end position="196"/>
    </location>
</feature>
<name>V5G933_BYSSN</name>
<dbReference type="HOGENOM" id="CLU_025640_2_0_1"/>
<feature type="region of interest" description="Disordered" evidence="2">
    <location>
        <begin position="450"/>
        <end position="492"/>
    </location>
</feature>
<sequence>MPDLSELPASQHASFNSGAHVNSSNVPYLRRGSSRAGMSSEFSSNMQRVRRNSVLSDSVSEARYSLRSSTDDLLFPRASKDPIADIREGESHWHSAPLALALLPAIGGVFFKNGSAVITDVTLLILAAIFLNWSVRLPWDWYKSAQAIRQRTSVDFGMQELTEEPGSIDEADEDEPSSSKPKEKAASSPKSNERLQQSAAVGAANKELRIHELAALASCFIFPVIGTWLLHAIRSKLSRPSEGLVSNYNLTIFLLASEIRPFSHLLKMVQGRTLYLQRVVASSPFEDDKIDTNKVIDIAKRLEELEAYVANKAAERIPDSGKAPETASAPDMPQQVVMQATSEVRRGLQPELDALNRAMRRYEKRTALTNLQIESELQKLETRVQDAIALAAAAQRSTAGGHQNYALILLDWMCAVVVLPVQATWTLASMPSRIATWGLSHVKSVLGLNQRRMKTGKPRYPQGQRGMPSSRLQQKTVPLTQLPGGRGPKKAM</sequence>
<dbReference type="PANTHER" id="PTHR42032:SF1">
    <property type="entry name" value="YALI0E30679P"/>
    <property type="match status" value="1"/>
</dbReference>
<protein>
    <submittedName>
        <fullName evidence="3">Uncharacterized protein</fullName>
    </submittedName>
</protein>
<keyword evidence="1" id="KW-0175">Coiled coil</keyword>
<accession>V5G933</accession>
<evidence type="ECO:0000256" key="2">
    <source>
        <dbReference type="SAM" id="MobiDB-lite"/>
    </source>
</evidence>
<dbReference type="InParanoid" id="V5G933"/>
<reference evidence="4" key="1">
    <citation type="journal article" date="2014" name="Genome Announc.">
        <title>Draft genome sequence of the formaldehyde-resistant fungus Byssochlamys spectabilis No. 5 (anamorph Paecilomyces variotii No. 5) (NBRC109023).</title>
        <authorList>
            <person name="Oka T."/>
            <person name="Ekino K."/>
            <person name="Fukuda K."/>
            <person name="Nomura Y."/>
        </authorList>
    </citation>
    <scope>NUCLEOTIDE SEQUENCE [LARGE SCALE GENOMIC DNA]</scope>
    <source>
        <strain evidence="4">No. 5 / NBRC 109023</strain>
    </source>
</reference>
<evidence type="ECO:0000313" key="3">
    <source>
        <dbReference type="EMBL" id="GAD97392.1"/>
    </source>
</evidence>
<dbReference type="OrthoDB" id="5422510at2759"/>
<gene>
    <name evidence="3" type="ORF">PVAR5_6067</name>
</gene>
<dbReference type="Proteomes" id="UP000018001">
    <property type="component" value="Unassembled WGS sequence"/>
</dbReference>
<feature type="coiled-coil region" evidence="1">
    <location>
        <begin position="370"/>
        <end position="397"/>
    </location>
</feature>
<dbReference type="AlphaFoldDB" id="V5G933"/>
<feature type="compositionally biased region" description="Acidic residues" evidence="2">
    <location>
        <begin position="163"/>
        <end position="176"/>
    </location>
</feature>
<evidence type="ECO:0000256" key="1">
    <source>
        <dbReference type="SAM" id="Coils"/>
    </source>
</evidence>
<proteinExistence type="predicted"/>
<dbReference type="PANTHER" id="PTHR42032">
    <property type="entry name" value="YALI0E30679P"/>
    <property type="match status" value="1"/>
</dbReference>
<dbReference type="eggNOG" id="ENOG502RXR7">
    <property type="taxonomic scope" value="Eukaryota"/>
</dbReference>
<feature type="compositionally biased region" description="Polar residues" evidence="2">
    <location>
        <begin position="470"/>
        <end position="479"/>
    </location>
</feature>
<evidence type="ECO:0000313" key="4">
    <source>
        <dbReference type="Proteomes" id="UP000018001"/>
    </source>
</evidence>